<dbReference type="InterPro" id="IPR051220">
    <property type="entry name" value="TFA_Chaperone"/>
</dbReference>
<dbReference type="Pfam" id="PF05876">
    <property type="entry name" value="GpA_ATPase"/>
    <property type="match status" value="1"/>
</dbReference>
<keyword evidence="4" id="KW-0540">Nuclease</keyword>
<dbReference type="InterPro" id="IPR027417">
    <property type="entry name" value="P-loop_NTPase"/>
</dbReference>
<protein>
    <submittedName>
        <fullName evidence="4">Terminase gpA endonuclease subunit</fullName>
    </submittedName>
</protein>
<dbReference type="AlphaFoldDB" id="A0AAJ2WJI8"/>
<gene>
    <name evidence="4" type="ORF">U4I38_06605</name>
</gene>
<feature type="domain" description="Phage terminase large subunit GpA ATPase" evidence="2">
    <location>
        <begin position="54"/>
        <end position="301"/>
    </location>
</feature>
<dbReference type="GO" id="GO:0005524">
    <property type="term" value="F:ATP binding"/>
    <property type="evidence" value="ECO:0007669"/>
    <property type="project" value="InterPro"/>
</dbReference>
<dbReference type="HAMAP" id="MF_04144">
    <property type="entry name" value="TERL_LAMBDA"/>
    <property type="match status" value="1"/>
</dbReference>
<dbReference type="PANTHER" id="PTHR34413">
    <property type="entry name" value="PROPHAGE TAIL FIBER ASSEMBLY PROTEIN HOMOLOG TFAE-RELATED-RELATED"/>
    <property type="match status" value="1"/>
</dbReference>
<evidence type="ECO:0000313" key="5">
    <source>
        <dbReference type="Proteomes" id="UP001288387"/>
    </source>
</evidence>
<name>A0AAJ2WJI8_STEMA</name>
<dbReference type="InterPro" id="IPR046453">
    <property type="entry name" value="GpA_ATPase"/>
</dbReference>
<dbReference type="Pfam" id="PF20454">
    <property type="entry name" value="GpA_nuclease"/>
    <property type="match status" value="1"/>
</dbReference>
<evidence type="ECO:0000259" key="2">
    <source>
        <dbReference type="Pfam" id="PF05876"/>
    </source>
</evidence>
<dbReference type="InterPro" id="IPR008866">
    <property type="entry name" value="Phage_lambda_GpA-like"/>
</dbReference>
<dbReference type="PANTHER" id="PTHR34413:SF2">
    <property type="entry name" value="PROPHAGE TAIL FIBER ASSEMBLY PROTEIN HOMOLOG TFAE-RELATED"/>
    <property type="match status" value="1"/>
</dbReference>
<dbReference type="Proteomes" id="UP001288387">
    <property type="component" value="Unassembled WGS sequence"/>
</dbReference>
<comment type="caution">
    <text evidence="4">The sequence shown here is derived from an EMBL/GenBank/DDBJ whole genome shotgun (WGS) entry which is preliminary data.</text>
</comment>
<evidence type="ECO:0000313" key="4">
    <source>
        <dbReference type="EMBL" id="MDZ5764145.1"/>
    </source>
</evidence>
<sequence length="698" mass="79051">MTLLRGIDASQLQAVERHLQRGLASWAVQEPITLEAWAREHFYLSAESSYVEQKWTPWPFQRGMMAVISNDDVAEVSVKKSARVGYTKILLAFLGYNAEHRRRNQCIWQPTDDDSDDFVKSELEPMLRDVECMRAVFPAYLARHKDNTLQQKKFIGSLLRVRGGKAAKNYRRISVDVALLDELDAFDNDIEKEGAPDSLAAKRLEGATFPKLVAGSTPKLKGFSLVDTRYSQADERFTYQVRCPQCDDFHALTWGGKDESHGFKFERDADGDVVHVYHLCPHCTYPMTQGEYLQAAELGEWVNSRGDLWLRPDGRFTTPDDQVVLAPRHVALHIWTAYSPAVAWQQIVREFLEAFTKHQEGDDSKLKAWTNTTLGETWEGEVERTDADELVNRAEPFPLKIMPRDCLLLLCGMDTQDNRLEAGIWGVGRGGQMWTIDHRVFFGNPAQMEVWSEAEAFLREQEYTHVSGRAQRIYATAIDSGGHHADAVYAFAHRLKALRVHAVKGASGQERSIENGNSRVSYRFNGRIEKHGPVLWHVGTNLAKDRFQARLDVAVPGPGYVHLSDQLSPEWFKQLAGEIRATRRMKGGSESRWTATRKRIEVKDCLTYEIWLEERLDLWGPKKAKWWDQLEEQVQPENDLFSLPAVTALSADGAAAAAPASHVPAVEKKPTPRTVQVARDSRETSRDGFGSSGWSSRL</sequence>
<feature type="domain" description="Terminase large subunit GpA endonuclease" evidence="3">
    <location>
        <begin position="330"/>
        <end position="615"/>
    </location>
</feature>
<dbReference type="RefSeq" id="WP_322540444.1">
    <property type="nucleotide sequence ID" value="NZ_JAXRVB010000005.1"/>
</dbReference>
<keyword evidence="4" id="KW-0378">Hydrolase</keyword>
<dbReference type="Gene3D" id="3.40.50.300">
    <property type="entry name" value="P-loop containing nucleotide triphosphate hydrolases"/>
    <property type="match status" value="1"/>
</dbReference>
<organism evidence="4 5">
    <name type="scientific">Stenotrophomonas maltophilia</name>
    <name type="common">Pseudomonas maltophilia</name>
    <name type="synonym">Xanthomonas maltophilia</name>
    <dbReference type="NCBI Taxonomy" id="40324"/>
    <lineage>
        <taxon>Bacteria</taxon>
        <taxon>Pseudomonadati</taxon>
        <taxon>Pseudomonadota</taxon>
        <taxon>Gammaproteobacteria</taxon>
        <taxon>Lysobacterales</taxon>
        <taxon>Lysobacteraceae</taxon>
        <taxon>Stenotrophomonas</taxon>
        <taxon>Stenotrophomonas maltophilia group</taxon>
    </lineage>
</organism>
<reference evidence="4" key="1">
    <citation type="submission" date="2023-12" db="EMBL/GenBank/DDBJ databases">
        <title>'Antibacterial potential of Stenotrophomonas maltophilia cystic fibrosis isolates' (manuscript under preparation).</title>
        <authorList>
            <person name="Crisan C.V."/>
            <person name="Pettis M."/>
            <person name="Goldberg J.B."/>
        </authorList>
    </citation>
    <scope>NUCLEOTIDE SEQUENCE</scope>
    <source>
        <strain evidence="4">CCV129</strain>
    </source>
</reference>
<feature type="region of interest" description="Disordered" evidence="1">
    <location>
        <begin position="658"/>
        <end position="698"/>
    </location>
</feature>
<evidence type="ECO:0000259" key="3">
    <source>
        <dbReference type="Pfam" id="PF20454"/>
    </source>
</evidence>
<evidence type="ECO:0000256" key="1">
    <source>
        <dbReference type="SAM" id="MobiDB-lite"/>
    </source>
</evidence>
<dbReference type="InterPro" id="IPR046454">
    <property type="entry name" value="GpA_endonuclease"/>
</dbReference>
<proteinExistence type="inferred from homology"/>
<keyword evidence="4" id="KW-0255">Endonuclease</keyword>
<accession>A0AAJ2WJI8</accession>
<dbReference type="EMBL" id="JAXRVB010000005">
    <property type="protein sequence ID" value="MDZ5764145.1"/>
    <property type="molecule type" value="Genomic_DNA"/>
</dbReference>
<dbReference type="GO" id="GO:0016887">
    <property type="term" value="F:ATP hydrolysis activity"/>
    <property type="evidence" value="ECO:0007669"/>
    <property type="project" value="InterPro"/>
</dbReference>
<dbReference type="GO" id="GO:0004519">
    <property type="term" value="F:endonuclease activity"/>
    <property type="evidence" value="ECO:0007669"/>
    <property type="project" value="UniProtKB-KW"/>
</dbReference>